<dbReference type="Pfam" id="PF12146">
    <property type="entry name" value="Hydrolase_4"/>
    <property type="match status" value="1"/>
</dbReference>
<dbReference type="InterPro" id="IPR029058">
    <property type="entry name" value="AB_hydrolase_fold"/>
</dbReference>
<dbReference type="SUPFAM" id="SSF53474">
    <property type="entry name" value="alpha/beta-Hydrolases"/>
    <property type="match status" value="1"/>
</dbReference>
<dbReference type="RefSeq" id="WP_185063658.1">
    <property type="nucleotide sequence ID" value="NZ_BAABJP010000021.1"/>
</dbReference>
<evidence type="ECO:0000313" key="3">
    <source>
        <dbReference type="Proteomes" id="UP001428817"/>
    </source>
</evidence>
<dbReference type="Gene3D" id="3.40.50.1820">
    <property type="entry name" value="alpha/beta hydrolase"/>
    <property type="match status" value="1"/>
</dbReference>
<keyword evidence="3" id="KW-1185">Reference proteome</keyword>
<protein>
    <submittedName>
        <fullName evidence="2">Alpha/beta hydrolase</fullName>
    </submittedName>
</protein>
<dbReference type="InterPro" id="IPR018247">
    <property type="entry name" value="EF_Hand_1_Ca_BS"/>
</dbReference>
<dbReference type="InterPro" id="IPR022742">
    <property type="entry name" value="Hydrolase_4"/>
</dbReference>
<dbReference type="Proteomes" id="UP001428817">
    <property type="component" value="Unassembled WGS sequence"/>
</dbReference>
<reference evidence="3" key="1">
    <citation type="journal article" date="2019" name="Int. J. Syst. Evol. Microbiol.">
        <title>The Global Catalogue of Microorganisms (GCM) 10K type strain sequencing project: providing services to taxonomists for standard genome sequencing and annotation.</title>
        <authorList>
            <consortium name="The Broad Institute Genomics Platform"/>
            <consortium name="The Broad Institute Genome Sequencing Center for Infectious Disease"/>
            <person name="Wu L."/>
            <person name="Ma J."/>
        </authorList>
    </citation>
    <scope>NUCLEOTIDE SEQUENCE [LARGE SCALE GENOMIC DNA]</scope>
    <source>
        <strain evidence="3">JCM 18303</strain>
    </source>
</reference>
<feature type="domain" description="Serine aminopeptidase S33" evidence="1">
    <location>
        <begin position="73"/>
        <end position="180"/>
    </location>
</feature>
<dbReference type="EMBL" id="BAABJP010000021">
    <property type="protein sequence ID" value="GAA5160848.1"/>
    <property type="molecule type" value="Genomic_DNA"/>
</dbReference>
<dbReference type="PROSITE" id="PS00018">
    <property type="entry name" value="EF_HAND_1"/>
    <property type="match status" value="1"/>
</dbReference>
<dbReference type="PANTHER" id="PTHR12277">
    <property type="entry name" value="ALPHA/BETA HYDROLASE DOMAIN-CONTAINING PROTEIN"/>
    <property type="match status" value="1"/>
</dbReference>
<dbReference type="GO" id="GO:0016787">
    <property type="term" value="F:hydrolase activity"/>
    <property type="evidence" value="ECO:0007669"/>
    <property type="project" value="UniProtKB-KW"/>
</dbReference>
<sequence length="269" mass="27771">MLRTALVLLAVLALAVGALWLGQRKLIYLPAGEPGPVSAAGPTAREVTLRTEDGLNLRAWSVGPTGADLGVHVLFAPGNAGNRGHRAILARRLAALGCTVLLLDYRGFGGNPGSPSEAGLAADARAARSYLLEHAGGPGGPGRLIYFGESLGAAVVTGLAETHPPAGLLLRSPFTDLASVAARHYPFLPVRGMLWDRFDVLGRIRSVRAPTVVVYGGADRVVPPEQSRAVASAAPGLLRAVGVPGADHNDDDLLDGQEIISAVRDLATG</sequence>
<keyword evidence="2" id="KW-0378">Hydrolase</keyword>
<gene>
    <name evidence="2" type="ORF">GCM10023321_44220</name>
</gene>
<evidence type="ECO:0000313" key="2">
    <source>
        <dbReference type="EMBL" id="GAA5160848.1"/>
    </source>
</evidence>
<proteinExistence type="predicted"/>
<accession>A0ABP9QEY8</accession>
<evidence type="ECO:0000259" key="1">
    <source>
        <dbReference type="Pfam" id="PF12146"/>
    </source>
</evidence>
<name>A0ABP9QEY8_9PSEU</name>
<comment type="caution">
    <text evidence="2">The sequence shown here is derived from an EMBL/GenBank/DDBJ whole genome shotgun (WGS) entry which is preliminary data.</text>
</comment>
<dbReference type="PANTHER" id="PTHR12277:SF79">
    <property type="entry name" value="XAA-PRO DIPEPTIDYL-PEPTIDASE-RELATED"/>
    <property type="match status" value="1"/>
</dbReference>
<organism evidence="2 3">
    <name type="scientific">Pseudonocardia eucalypti</name>
    <dbReference type="NCBI Taxonomy" id="648755"/>
    <lineage>
        <taxon>Bacteria</taxon>
        <taxon>Bacillati</taxon>
        <taxon>Actinomycetota</taxon>
        <taxon>Actinomycetes</taxon>
        <taxon>Pseudonocardiales</taxon>
        <taxon>Pseudonocardiaceae</taxon>
        <taxon>Pseudonocardia</taxon>
    </lineage>
</organism>